<gene>
    <name evidence="2" type="ORF">SAMN04515677_103232</name>
</gene>
<feature type="transmembrane region" description="Helical" evidence="1">
    <location>
        <begin position="47"/>
        <end position="64"/>
    </location>
</feature>
<accession>A0A1G9MHV7</accession>
<feature type="transmembrane region" description="Helical" evidence="1">
    <location>
        <begin position="21"/>
        <end position="41"/>
    </location>
</feature>
<evidence type="ECO:0000313" key="3">
    <source>
        <dbReference type="Proteomes" id="UP000199068"/>
    </source>
</evidence>
<proteinExistence type="predicted"/>
<sequence length="151" mass="17298">MNNIKNQDERVLAQRRKIQSDGFQLLIYGLFLVIIVQMFFFQAPPSQYSGELLCLIGAGFYNLIRNLKLGNNIFVNNEGSYKSYFKNAAISGIGTMILVPILTGQKLEDVIGFYISYAIVYVVMLSVIYYLSKKKEEKIQKELDMDEDDIN</sequence>
<reference evidence="2 3" key="1">
    <citation type="submission" date="2016-10" db="EMBL/GenBank/DDBJ databases">
        <authorList>
            <person name="de Groot N.N."/>
        </authorList>
    </citation>
    <scope>NUCLEOTIDE SEQUENCE [LARGE SCALE GENOMIC DNA]</scope>
    <source>
        <strain evidence="2 3">DSM 797</strain>
    </source>
</reference>
<keyword evidence="3" id="KW-1185">Reference proteome</keyword>
<feature type="transmembrane region" description="Helical" evidence="1">
    <location>
        <begin position="111"/>
        <end position="131"/>
    </location>
</feature>
<protein>
    <submittedName>
        <fullName evidence="2">Uncharacterized protein</fullName>
    </submittedName>
</protein>
<organism evidence="2 3">
    <name type="scientific">Romboutsia lituseburensis DSM 797</name>
    <dbReference type="NCBI Taxonomy" id="1121325"/>
    <lineage>
        <taxon>Bacteria</taxon>
        <taxon>Bacillati</taxon>
        <taxon>Bacillota</taxon>
        <taxon>Clostridia</taxon>
        <taxon>Peptostreptococcales</taxon>
        <taxon>Peptostreptococcaceae</taxon>
        <taxon>Romboutsia</taxon>
    </lineage>
</organism>
<keyword evidence="1" id="KW-0812">Transmembrane</keyword>
<name>A0A1G9MHV7_9FIRM</name>
<feature type="transmembrane region" description="Helical" evidence="1">
    <location>
        <begin position="84"/>
        <end position="105"/>
    </location>
</feature>
<keyword evidence="1" id="KW-0472">Membrane</keyword>
<evidence type="ECO:0000313" key="2">
    <source>
        <dbReference type="EMBL" id="SDL73850.1"/>
    </source>
</evidence>
<dbReference type="AlphaFoldDB" id="A0A1G9MHV7"/>
<dbReference type="RefSeq" id="WP_092724931.1">
    <property type="nucleotide sequence ID" value="NZ_FNGW01000003.1"/>
</dbReference>
<dbReference type="Proteomes" id="UP000199068">
    <property type="component" value="Unassembled WGS sequence"/>
</dbReference>
<keyword evidence="1" id="KW-1133">Transmembrane helix</keyword>
<evidence type="ECO:0000256" key="1">
    <source>
        <dbReference type="SAM" id="Phobius"/>
    </source>
</evidence>
<dbReference type="STRING" id="1121325.SAMN04515677_103232"/>
<dbReference type="EMBL" id="FNGW01000003">
    <property type="protein sequence ID" value="SDL73850.1"/>
    <property type="molecule type" value="Genomic_DNA"/>
</dbReference>
<dbReference type="InterPro" id="IPR046664">
    <property type="entry name" value="DUF6773"/>
</dbReference>
<dbReference type="Pfam" id="PF20563">
    <property type="entry name" value="DUF6773"/>
    <property type="match status" value="1"/>
</dbReference>